<evidence type="ECO:0000313" key="2">
    <source>
        <dbReference type="EMBL" id="KAL3775722.1"/>
    </source>
</evidence>
<sequence length="337" mass="37267">MEDGGNLVRTTMGRWPSSGPSRPSYDRAPAGGGFDLLRRPRPNSDASSREGGGGLRVIDDDEAAHEAADVAAWRVIQGEFPYLVGGDGAPRQSRPAGDGPRRRPSKSLVGNRPAEAANPTLIEERERKECLERRRRISFLEALERKWERIDAREKARKDVADSMCRARGKRNRRLRPPDARSRNGESDSGPSRIAPSLLRNVNRTQGPPMTDGESMSTAKSPTPGIVVDHDDREGPELASRNNREASTGAEEERDARAAAKMTAKRRKAKERAKERARLERLETEENERAMALWREKAESTKKCCACEEGILGCGIERFGMVFCSTVCARSGPSSKF</sequence>
<gene>
    <name evidence="2" type="ORF">ACHAW5_002934</name>
</gene>
<dbReference type="AlphaFoldDB" id="A0ABD3NIP2"/>
<dbReference type="EMBL" id="JALLAZ020001397">
    <property type="protein sequence ID" value="KAL3775722.1"/>
    <property type="molecule type" value="Genomic_DNA"/>
</dbReference>
<feature type="region of interest" description="Disordered" evidence="1">
    <location>
        <begin position="82"/>
        <end position="128"/>
    </location>
</feature>
<accession>A0ABD3NIP2</accession>
<feature type="compositionally biased region" description="Low complexity" evidence="1">
    <location>
        <begin position="13"/>
        <end position="23"/>
    </location>
</feature>
<feature type="region of interest" description="Disordered" evidence="1">
    <location>
        <begin position="1"/>
        <end position="60"/>
    </location>
</feature>
<evidence type="ECO:0000313" key="3">
    <source>
        <dbReference type="Proteomes" id="UP001530315"/>
    </source>
</evidence>
<keyword evidence="3" id="KW-1185">Reference proteome</keyword>
<feature type="compositionally biased region" description="Basic and acidic residues" evidence="1">
    <location>
        <begin position="150"/>
        <end position="161"/>
    </location>
</feature>
<feature type="compositionally biased region" description="Polar residues" evidence="1">
    <location>
        <begin position="200"/>
        <end position="221"/>
    </location>
</feature>
<feature type="compositionally biased region" description="Basic and acidic residues" evidence="1">
    <location>
        <begin position="176"/>
        <end position="186"/>
    </location>
</feature>
<comment type="caution">
    <text evidence="2">The sequence shown here is derived from an EMBL/GenBank/DDBJ whole genome shotgun (WGS) entry which is preliminary data.</text>
</comment>
<protein>
    <submittedName>
        <fullName evidence="2">Uncharacterized protein</fullName>
    </submittedName>
</protein>
<evidence type="ECO:0000256" key="1">
    <source>
        <dbReference type="SAM" id="MobiDB-lite"/>
    </source>
</evidence>
<dbReference type="Proteomes" id="UP001530315">
    <property type="component" value="Unassembled WGS sequence"/>
</dbReference>
<feature type="region of interest" description="Disordered" evidence="1">
    <location>
        <begin position="150"/>
        <end position="275"/>
    </location>
</feature>
<name>A0ABD3NIP2_9STRA</name>
<reference evidence="2 3" key="1">
    <citation type="submission" date="2024-10" db="EMBL/GenBank/DDBJ databases">
        <title>Updated reference genomes for cyclostephanoid diatoms.</title>
        <authorList>
            <person name="Roberts W.R."/>
            <person name="Alverson A.J."/>
        </authorList>
    </citation>
    <scope>NUCLEOTIDE SEQUENCE [LARGE SCALE GENOMIC DNA]</scope>
    <source>
        <strain evidence="2 3">AJA276-08</strain>
    </source>
</reference>
<organism evidence="2 3">
    <name type="scientific">Stephanodiscus triporus</name>
    <dbReference type="NCBI Taxonomy" id="2934178"/>
    <lineage>
        <taxon>Eukaryota</taxon>
        <taxon>Sar</taxon>
        <taxon>Stramenopiles</taxon>
        <taxon>Ochrophyta</taxon>
        <taxon>Bacillariophyta</taxon>
        <taxon>Coscinodiscophyceae</taxon>
        <taxon>Thalassiosirophycidae</taxon>
        <taxon>Stephanodiscales</taxon>
        <taxon>Stephanodiscaceae</taxon>
        <taxon>Stephanodiscus</taxon>
    </lineage>
</organism>
<proteinExistence type="predicted"/>